<organism evidence="1 2">
    <name type="scientific">Anaerocolumna aminovalerica</name>
    <dbReference type="NCBI Taxonomy" id="1527"/>
    <lineage>
        <taxon>Bacteria</taxon>
        <taxon>Bacillati</taxon>
        <taxon>Bacillota</taxon>
        <taxon>Clostridia</taxon>
        <taxon>Lachnospirales</taxon>
        <taxon>Lachnospiraceae</taxon>
        <taxon>Anaerocolumna</taxon>
    </lineage>
</organism>
<accession>A0A1I5FXN2</accession>
<protein>
    <recommendedName>
        <fullName evidence="3">TolB protein</fullName>
    </recommendedName>
</protein>
<keyword evidence="2" id="KW-1185">Reference proteome</keyword>
<dbReference type="EMBL" id="FOWD01000016">
    <property type="protein sequence ID" value="SFO28578.1"/>
    <property type="molecule type" value="Genomic_DNA"/>
</dbReference>
<evidence type="ECO:0008006" key="3">
    <source>
        <dbReference type="Google" id="ProtNLM"/>
    </source>
</evidence>
<name>A0A1I5FXN2_9FIRM</name>
<sequence>MKKRFIIILIICSIILISCEKAAKFTAKNVPLKDAKYLISFSGSDMNQFSNSISVLYEDGSVKEIPVNTSMVLENAIENQGEYYFYSRQKNIHYRMKDGRIEQFSIMEDVYSDGYYGVLNAYPTKNGCIQILNIGVKDGVYVTDIVRTSNDMEELIYNLENKLACSVTTEGDLLHIAYIDLKTEKPDQNSIGSSGIMTLDMESKRIIADTLLPNQYRVEPDRPIVGFDGAIIVYSQELTEEGIPTDKSYIAAYKEGRQIKELVVENFNILESYVHDNNLYLFGDGGMIKIYDSNYQIIADYNLKIEDVIRKIYFKDNYVFTALYGNDYKMYIHKYNLDSGISEEKFEVPYPSVIDWEIENFTFIPNP</sequence>
<dbReference type="STRING" id="1527.SAMN04489757_11657"/>
<dbReference type="PROSITE" id="PS51257">
    <property type="entry name" value="PROKAR_LIPOPROTEIN"/>
    <property type="match status" value="1"/>
</dbReference>
<evidence type="ECO:0000313" key="2">
    <source>
        <dbReference type="Proteomes" id="UP000198806"/>
    </source>
</evidence>
<gene>
    <name evidence="1" type="ORF">SAMN04489757_11657</name>
</gene>
<evidence type="ECO:0000313" key="1">
    <source>
        <dbReference type="EMBL" id="SFO28578.1"/>
    </source>
</evidence>
<dbReference type="RefSeq" id="WP_091686782.1">
    <property type="nucleotide sequence ID" value="NZ_BAABFM010000020.1"/>
</dbReference>
<reference evidence="1 2" key="1">
    <citation type="submission" date="2016-10" db="EMBL/GenBank/DDBJ databases">
        <authorList>
            <person name="de Groot N.N."/>
        </authorList>
    </citation>
    <scope>NUCLEOTIDE SEQUENCE [LARGE SCALE GENOMIC DNA]</scope>
    <source>
        <strain evidence="1 2">DSM 1283</strain>
    </source>
</reference>
<proteinExistence type="predicted"/>
<dbReference type="Proteomes" id="UP000198806">
    <property type="component" value="Unassembled WGS sequence"/>
</dbReference>
<dbReference type="AlphaFoldDB" id="A0A1I5FXN2"/>
<dbReference type="SUPFAM" id="SSF69322">
    <property type="entry name" value="Tricorn protease domain 2"/>
    <property type="match status" value="1"/>
</dbReference>